<dbReference type="KEGG" id="soa:G3M56_000930"/>
<feature type="region of interest" description="Disordered" evidence="1">
    <location>
        <begin position="320"/>
        <end position="372"/>
    </location>
</feature>
<accession>A0A6B3LFA2</accession>
<keyword evidence="4" id="KW-1185">Reference proteome</keyword>
<evidence type="ECO:0000313" key="3">
    <source>
        <dbReference type="EMBL" id="QQL45183.1"/>
    </source>
</evidence>
<evidence type="ECO:0000313" key="4">
    <source>
        <dbReference type="Proteomes" id="UP000475117"/>
    </source>
</evidence>
<feature type="transmembrane region" description="Helical" evidence="2">
    <location>
        <begin position="398"/>
        <end position="418"/>
    </location>
</feature>
<reference evidence="3 4" key="1">
    <citation type="submission" date="2020-12" db="EMBL/GenBank/DDBJ databases">
        <title>Sulforoseuscoccus oceanibium gen. nov., sp. nov., a representative of the phylum Verrucomicrobia with special cytoplasmic membrane, and proposal of Sulforoseuscoccusaceae fam. nov.</title>
        <authorList>
            <person name="Xi F."/>
        </authorList>
    </citation>
    <scope>NUCLEOTIDE SEQUENCE [LARGE SCALE GENOMIC DNA]</scope>
    <source>
        <strain evidence="3 4">T37</strain>
    </source>
</reference>
<feature type="region of interest" description="Disordered" evidence="1">
    <location>
        <begin position="152"/>
        <end position="214"/>
    </location>
</feature>
<dbReference type="Proteomes" id="UP000475117">
    <property type="component" value="Chromosome"/>
</dbReference>
<dbReference type="AlphaFoldDB" id="A0A6B3LFA2"/>
<organism evidence="3 4">
    <name type="scientific">Sulfuriroseicoccus oceanibius</name>
    <dbReference type="NCBI Taxonomy" id="2707525"/>
    <lineage>
        <taxon>Bacteria</taxon>
        <taxon>Pseudomonadati</taxon>
        <taxon>Verrucomicrobiota</taxon>
        <taxon>Verrucomicrobiia</taxon>
        <taxon>Verrucomicrobiales</taxon>
        <taxon>Verrucomicrobiaceae</taxon>
        <taxon>Sulfuriroseicoccus</taxon>
    </lineage>
</organism>
<gene>
    <name evidence="3" type="ORF">G3M56_000930</name>
</gene>
<sequence>MSDIFFECSNCEQPLIVGEEGRGQTIECPECAHDVVVPEDAPLVDVDADDLDPAGGEELPEDGVSDAGTLEEDALASIEHVRFGCPTCHQLLEVGLDALGMQLDCPACGHAMMAPSRADVMSANVSEVVAGEEMPADSGGFGYLPPRRELVSSAEDGTVQPTLRRSEWRDDELLKPRMEASTPVGNLPEKKRPSPDRSGSARRTVEVSAEPRMPAPAVREVEAGDAPAEGGRTVRVEPLRRVSDGQEEQERMRAAMGEGDLAVKRVPGTETMVVHCPECHQRYVLNFRMAGSEYVCRGCQSTMMLPRPDQGKAAVLVGQGERPTQAPHRHAHRQRVALPDRKGDGPNESPARDERRPTGPMGGRPSAMLEGGRIPTPAEMRQMAGVVPEVQKPRDFRGAFVVVTVVVVLGSLITWGIASFASRQSAKKPAYQVDPMTGEVVQTSGAAALDKQIADQNADQFKLPSERRREHFERVERTVKEAMAAREPAALLKYCDRPGLVAPKMKAFYARQGGYKSFNKRFGGVTVLLKRRAEYHGREYQLIMATFDGVGAEESDPEILHLAVLLQDGEAKLDWFQLERYSEMSLEELGRALPGEPQEVRATVDVNANYYNFGFLNDDWHSLYLFDPQPGAEATLPVYAQRGTDVFKKLEEIGEKAALRGEKLNALPLTLKVRYEEADGHRGFVVDEVVAGNWLMP</sequence>
<protein>
    <submittedName>
        <fullName evidence="3">Uncharacterized protein</fullName>
    </submittedName>
</protein>
<evidence type="ECO:0000256" key="2">
    <source>
        <dbReference type="SAM" id="Phobius"/>
    </source>
</evidence>
<proteinExistence type="predicted"/>
<keyword evidence="2" id="KW-1133">Transmembrane helix</keyword>
<keyword evidence="2" id="KW-0472">Membrane</keyword>
<evidence type="ECO:0000256" key="1">
    <source>
        <dbReference type="SAM" id="MobiDB-lite"/>
    </source>
</evidence>
<dbReference type="RefSeq" id="WP_164365409.1">
    <property type="nucleotide sequence ID" value="NZ_CP066776.1"/>
</dbReference>
<keyword evidence="2" id="KW-0812">Transmembrane</keyword>
<feature type="compositionally biased region" description="Basic and acidic residues" evidence="1">
    <location>
        <begin position="164"/>
        <end position="178"/>
    </location>
</feature>
<name>A0A6B3LFA2_9BACT</name>
<feature type="compositionally biased region" description="Basic and acidic residues" evidence="1">
    <location>
        <begin position="338"/>
        <end position="357"/>
    </location>
</feature>
<dbReference type="EMBL" id="CP066776">
    <property type="protein sequence ID" value="QQL45183.1"/>
    <property type="molecule type" value="Genomic_DNA"/>
</dbReference>